<sequence>MNIHIQRDKSKPKSWIACSSEATMIVPTKKNKKIQPICVNCLTINPQPSIAHSSIVQVIYGSQLHEGNSAEGTPRSSAQRSPTVNLIDEYTLATQSKSFSEIWSIIHPSDPSYENPDSGHTDAHCAEQLLAQILNPSREWAHYSLRSFLPRSLRRSLPMWHSLMLQPGVLMFFTMTSTRLIAWLNVYMLALRMISFLFISDWREAEDRHPIHVVAKQLQKNHRNFLSQLKDLEEHICLCFAAINRARSLLLDEIRLYQSHYS</sequence>
<evidence type="ECO:0000256" key="5">
    <source>
        <dbReference type="ARBA" id="ARBA00023136"/>
    </source>
</evidence>
<comment type="subcellular location">
    <subcellularLocation>
        <location evidence="1">Membrane</location>
    </subcellularLocation>
</comment>
<dbReference type="PANTHER" id="PTHR31113:SF5">
    <property type="entry name" value="OS04G0405700 PROTEIN"/>
    <property type="match status" value="1"/>
</dbReference>
<dbReference type="EMBL" id="JACBKZ010000007">
    <property type="protein sequence ID" value="KAF5945066.1"/>
    <property type="molecule type" value="Genomic_DNA"/>
</dbReference>
<dbReference type="AlphaFoldDB" id="A0A7J7H024"/>
<dbReference type="GO" id="GO:0016020">
    <property type="term" value="C:membrane"/>
    <property type="evidence" value="ECO:0007669"/>
    <property type="project" value="UniProtKB-SubCell"/>
</dbReference>
<evidence type="ECO:0000313" key="8">
    <source>
        <dbReference type="Proteomes" id="UP000593564"/>
    </source>
</evidence>
<feature type="transmembrane region" description="Helical" evidence="6">
    <location>
        <begin position="180"/>
        <end position="199"/>
    </location>
</feature>
<keyword evidence="4 6" id="KW-1133">Transmembrane helix</keyword>
<reference evidence="7 8" key="2">
    <citation type="submission" date="2020-07" db="EMBL/GenBank/DDBJ databases">
        <title>Genome assembly of wild tea tree DASZ reveals pedigree and selection history of tea varieties.</title>
        <authorList>
            <person name="Zhang W."/>
        </authorList>
    </citation>
    <scope>NUCLEOTIDE SEQUENCE [LARGE SCALE GENOMIC DNA]</scope>
    <source>
        <strain evidence="8">cv. G240</strain>
        <tissue evidence="7">Leaf</tissue>
    </source>
</reference>
<evidence type="ECO:0000256" key="4">
    <source>
        <dbReference type="ARBA" id="ARBA00022989"/>
    </source>
</evidence>
<accession>A0A7J7H024</accession>
<evidence type="ECO:0000256" key="2">
    <source>
        <dbReference type="ARBA" id="ARBA00009074"/>
    </source>
</evidence>
<keyword evidence="8" id="KW-1185">Reference proteome</keyword>
<evidence type="ECO:0000256" key="6">
    <source>
        <dbReference type="SAM" id="Phobius"/>
    </source>
</evidence>
<dbReference type="InterPro" id="IPR007749">
    <property type="entry name" value="DUF677"/>
</dbReference>
<organism evidence="7 8">
    <name type="scientific">Camellia sinensis</name>
    <name type="common">Tea plant</name>
    <name type="synonym">Thea sinensis</name>
    <dbReference type="NCBI Taxonomy" id="4442"/>
    <lineage>
        <taxon>Eukaryota</taxon>
        <taxon>Viridiplantae</taxon>
        <taxon>Streptophyta</taxon>
        <taxon>Embryophyta</taxon>
        <taxon>Tracheophyta</taxon>
        <taxon>Spermatophyta</taxon>
        <taxon>Magnoliopsida</taxon>
        <taxon>eudicotyledons</taxon>
        <taxon>Gunneridae</taxon>
        <taxon>Pentapetalae</taxon>
        <taxon>asterids</taxon>
        <taxon>Ericales</taxon>
        <taxon>Theaceae</taxon>
        <taxon>Camellia</taxon>
    </lineage>
</organism>
<gene>
    <name evidence="7" type="ORF">HYC85_015294</name>
</gene>
<evidence type="ECO:0000256" key="3">
    <source>
        <dbReference type="ARBA" id="ARBA00022692"/>
    </source>
</evidence>
<dbReference type="Proteomes" id="UP000593564">
    <property type="component" value="Unassembled WGS sequence"/>
</dbReference>
<dbReference type="PANTHER" id="PTHR31113">
    <property type="entry name" value="UPF0496 PROTEIN 3-RELATED"/>
    <property type="match status" value="1"/>
</dbReference>
<reference evidence="8" key="1">
    <citation type="journal article" date="2020" name="Nat. Commun.">
        <title>Genome assembly of wild tea tree DASZ reveals pedigree and selection history of tea varieties.</title>
        <authorList>
            <person name="Zhang W."/>
            <person name="Zhang Y."/>
            <person name="Qiu H."/>
            <person name="Guo Y."/>
            <person name="Wan H."/>
            <person name="Zhang X."/>
            <person name="Scossa F."/>
            <person name="Alseekh S."/>
            <person name="Zhang Q."/>
            <person name="Wang P."/>
            <person name="Xu L."/>
            <person name="Schmidt M.H."/>
            <person name="Jia X."/>
            <person name="Li D."/>
            <person name="Zhu A."/>
            <person name="Guo F."/>
            <person name="Chen W."/>
            <person name="Ni D."/>
            <person name="Usadel B."/>
            <person name="Fernie A.R."/>
            <person name="Wen W."/>
        </authorList>
    </citation>
    <scope>NUCLEOTIDE SEQUENCE [LARGE SCALE GENOMIC DNA]</scope>
    <source>
        <strain evidence="8">cv. G240</strain>
    </source>
</reference>
<name>A0A7J7H024_CAMSI</name>
<keyword evidence="3 6" id="KW-0812">Transmembrane</keyword>
<evidence type="ECO:0000313" key="7">
    <source>
        <dbReference type="EMBL" id="KAF5945066.1"/>
    </source>
</evidence>
<comment type="caution">
    <text evidence="7">The sequence shown here is derived from an EMBL/GenBank/DDBJ whole genome shotgun (WGS) entry which is preliminary data.</text>
</comment>
<comment type="similarity">
    <text evidence="2">Belongs to the UPF0496 family.</text>
</comment>
<protein>
    <submittedName>
        <fullName evidence="7">Uncharacterized protein</fullName>
    </submittedName>
</protein>
<proteinExistence type="inferred from homology"/>
<evidence type="ECO:0000256" key="1">
    <source>
        <dbReference type="ARBA" id="ARBA00004370"/>
    </source>
</evidence>
<keyword evidence="5 6" id="KW-0472">Membrane</keyword>